<reference evidence="2 3" key="1">
    <citation type="submission" date="2018-10" db="EMBL/GenBank/DDBJ databases">
        <title>A high-quality apple genome assembly.</title>
        <authorList>
            <person name="Hu J."/>
        </authorList>
    </citation>
    <scope>NUCLEOTIDE SEQUENCE [LARGE SCALE GENOMIC DNA]</scope>
    <source>
        <strain evidence="3">cv. HFTH1</strain>
        <tissue evidence="2">Young leaf</tissue>
    </source>
</reference>
<name>A0A498JVU8_MALDO</name>
<evidence type="ECO:0000313" key="2">
    <source>
        <dbReference type="EMBL" id="RXI00040.1"/>
    </source>
</evidence>
<feature type="region of interest" description="Disordered" evidence="1">
    <location>
        <begin position="1"/>
        <end position="23"/>
    </location>
</feature>
<accession>A0A498JVU8</accession>
<feature type="compositionally biased region" description="Basic and acidic residues" evidence="1">
    <location>
        <begin position="87"/>
        <end position="102"/>
    </location>
</feature>
<dbReference type="AlphaFoldDB" id="A0A498JVU8"/>
<protein>
    <submittedName>
        <fullName evidence="2">Uncharacterized protein</fullName>
    </submittedName>
</protein>
<keyword evidence="3" id="KW-1185">Reference proteome</keyword>
<proteinExistence type="predicted"/>
<evidence type="ECO:0000313" key="3">
    <source>
        <dbReference type="Proteomes" id="UP000290289"/>
    </source>
</evidence>
<dbReference type="EMBL" id="RDQH01000331">
    <property type="protein sequence ID" value="RXI00040.1"/>
    <property type="molecule type" value="Genomic_DNA"/>
</dbReference>
<dbReference type="Proteomes" id="UP000290289">
    <property type="component" value="Chromosome 5"/>
</dbReference>
<evidence type="ECO:0000256" key="1">
    <source>
        <dbReference type="SAM" id="MobiDB-lite"/>
    </source>
</evidence>
<feature type="region of interest" description="Disordered" evidence="1">
    <location>
        <begin position="86"/>
        <end position="114"/>
    </location>
</feature>
<comment type="caution">
    <text evidence="2">The sequence shown here is derived from an EMBL/GenBank/DDBJ whole genome shotgun (WGS) entry which is preliminary data.</text>
</comment>
<gene>
    <name evidence="2" type="ORF">DVH24_030530</name>
</gene>
<organism evidence="2 3">
    <name type="scientific">Malus domestica</name>
    <name type="common">Apple</name>
    <name type="synonym">Pyrus malus</name>
    <dbReference type="NCBI Taxonomy" id="3750"/>
    <lineage>
        <taxon>Eukaryota</taxon>
        <taxon>Viridiplantae</taxon>
        <taxon>Streptophyta</taxon>
        <taxon>Embryophyta</taxon>
        <taxon>Tracheophyta</taxon>
        <taxon>Spermatophyta</taxon>
        <taxon>Magnoliopsida</taxon>
        <taxon>eudicotyledons</taxon>
        <taxon>Gunneridae</taxon>
        <taxon>Pentapetalae</taxon>
        <taxon>rosids</taxon>
        <taxon>fabids</taxon>
        <taxon>Rosales</taxon>
        <taxon>Rosaceae</taxon>
        <taxon>Amygdaloideae</taxon>
        <taxon>Maleae</taxon>
        <taxon>Malus</taxon>
    </lineage>
</organism>
<sequence>MSASLTPIYGEAAPKSRTRDLPLMGEDTCHRTKFHREMGTNMNFKGFGNKPPLARQSSIYSLMFKELQNTIGGPGKDECADVQMCRGRREGGRGGEDKRDLRNSSPSRPTCFPLTPRTQPTFFFWVADWLGRGGRGGKWFFF</sequence>